<dbReference type="EMBL" id="BONZ01000131">
    <property type="protein sequence ID" value="GIH21426.1"/>
    <property type="molecule type" value="Genomic_DNA"/>
</dbReference>
<evidence type="ECO:0000313" key="4">
    <source>
        <dbReference type="Proteomes" id="UP000642748"/>
    </source>
</evidence>
<keyword evidence="4" id="KW-1185">Reference proteome</keyword>
<dbReference type="InterPro" id="IPR032710">
    <property type="entry name" value="NTF2-like_dom_sf"/>
</dbReference>
<dbReference type="AlphaFoldDB" id="A0A8J3R7G4"/>
<gene>
    <name evidence="3" type="ORF">Raf01_95980</name>
</gene>
<feature type="region of interest" description="Disordered" evidence="1">
    <location>
        <begin position="1"/>
        <end position="30"/>
    </location>
</feature>
<sequence>MWVKPTPTTEEPHHHTPAGAVAGTSEKDAVGRVNKHDFETDRSVGRMSHQSRAIVQDAWKAFASHDADRISAVFTEDAEWLAPRGNATATALEAPSHMVGRMAIRRFIAEDFPRLFARDVTVTFHGFYADGARVVVEETMTATLANGNHCCLIFELQDGLIHRVREYMDTGRGHRMIFGEASR</sequence>
<name>A0A8J3R7G4_9ACTN</name>
<dbReference type="Proteomes" id="UP000642748">
    <property type="component" value="Unassembled WGS sequence"/>
</dbReference>
<comment type="caution">
    <text evidence="3">The sequence shown here is derived from an EMBL/GenBank/DDBJ whole genome shotgun (WGS) entry which is preliminary data.</text>
</comment>
<dbReference type="InterPro" id="IPR037401">
    <property type="entry name" value="SnoaL-like"/>
</dbReference>
<dbReference type="Pfam" id="PF12680">
    <property type="entry name" value="SnoaL_2"/>
    <property type="match status" value="1"/>
</dbReference>
<proteinExistence type="predicted"/>
<organism evidence="3 4">
    <name type="scientific">Rugosimonospora africana</name>
    <dbReference type="NCBI Taxonomy" id="556532"/>
    <lineage>
        <taxon>Bacteria</taxon>
        <taxon>Bacillati</taxon>
        <taxon>Actinomycetota</taxon>
        <taxon>Actinomycetes</taxon>
        <taxon>Micromonosporales</taxon>
        <taxon>Micromonosporaceae</taxon>
        <taxon>Rugosimonospora</taxon>
    </lineage>
</organism>
<reference evidence="3" key="1">
    <citation type="submission" date="2021-01" db="EMBL/GenBank/DDBJ databases">
        <title>Whole genome shotgun sequence of Rugosimonospora africana NBRC 104875.</title>
        <authorList>
            <person name="Komaki H."/>
            <person name="Tamura T."/>
        </authorList>
    </citation>
    <scope>NUCLEOTIDE SEQUENCE</scope>
    <source>
        <strain evidence="3">NBRC 104875</strain>
    </source>
</reference>
<feature type="domain" description="SnoaL-like" evidence="2">
    <location>
        <begin position="55"/>
        <end position="163"/>
    </location>
</feature>
<dbReference type="Gene3D" id="3.10.450.50">
    <property type="match status" value="1"/>
</dbReference>
<accession>A0A8J3R7G4</accession>
<dbReference type="SUPFAM" id="SSF54427">
    <property type="entry name" value="NTF2-like"/>
    <property type="match status" value="1"/>
</dbReference>
<protein>
    <recommendedName>
        <fullName evidence="2">SnoaL-like domain-containing protein</fullName>
    </recommendedName>
</protein>
<evidence type="ECO:0000256" key="1">
    <source>
        <dbReference type="SAM" id="MobiDB-lite"/>
    </source>
</evidence>
<evidence type="ECO:0000259" key="2">
    <source>
        <dbReference type="Pfam" id="PF12680"/>
    </source>
</evidence>
<evidence type="ECO:0000313" key="3">
    <source>
        <dbReference type="EMBL" id="GIH21426.1"/>
    </source>
</evidence>